<dbReference type="AlphaFoldDB" id="A0A919NHN2"/>
<reference evidence="3" key="1">
    <citation type="submission" date="2021-01" db="EMBL/GenBank/DDBJ databases">
        <title>Whole genome shotgun sequence of Actinoplanes tereljensis NBRC 105297.</title>
        <authorList>
            <person name="Komaki H."/>
            <person name="Tamura T."/>
        </authorList>
    </citation>
    <scope>NUCLEOTIDE SEQUENCE</scope>
    <source>
        <strain evidence="3">NBRC 105297</strain>
    </source>
</reference>
<organism evidence="3 4">
    <name type="scientific">Paractinoplanes tereljensis</name>
    <dbReference type="NCBI Taxonomy" id="571912"/>
    <lineage>
        <taxon>Bacteria</taxon>
        <taxon>Bacillati</taxon>
        <taxon>Actinomycetota</taxon>
        <taxon>Actinomycetes</taxon>
        <taxon>Micromonosporales</taxon>
        <taxon>Micromonosporaceae</taxon>
        <taxon>Paractinoplanes</taxon>
    </lineage>
</organism>
<accession>A0A919NHN2</accession>
<evidence type="ECO:0000313" key="3">
    <source>
        <dbReference type="EMBL" id="GIF18841.1"/>
    </source>
</evidence>
<feature type="transmembrane region" description="Helical" evidence="2">
    <location>
        <begin position="32"/>
        <end position="55"/>
    </location>
</feature>
<protein>
    <submittedName>
        <fullName evidence="3">Membrane protein</fullName>
    </submittedName>
</protein>
<dbReference type="Proteomes" id="UP000623608">
    <property type="component" value="Unassembled WGS sequence"/>
</dbReference>
<dbReference type="InterPro" id="IPR025498">
    <property type="entry name" value="DUF4389"/>
</dbReference>
<keyword evidence="2" id="KW-0472">Membrane</keyword>
<name>A0A919NHN2_9ACTN</name>
<evidence type="ECO:0000313" key="4">
    <source>
        <dbReference type="Proteomes" id="UP000623608"/>
    </source>
</evidence>
<gene>
    <name evidence="3" type="ORF">Ate02nite_15710</name>
</gene>
<evidence type="ECO:0000256" key="1">
    <source>
        <dbReference type="SAM" id="MobiDB-lite"/>
    </source>
</evidence>
<keyword evidence="2" id="KW-0812">Transmembrane</keyword>
<proteinExistence type="predicted"/>
<dbReference type="RefSeq" id="WP_203801312.1">
    <property type="nucleotide sequence ID" value="NZ_BOMY01000010.1"/>
</dbReference>
<feature type="region of interest" description="Disordered" evidence="1">
    <location>
        <begin position="207"/>
        <end position="243"/>
    </location>
</feature>
<sequence>MNRYPVQVHAYRDPRLSRWLWLVKWLLLVPHYVILFGLWIAVVVVTLVAYVAVLFTGRYPRAIFAFNLGVLRWSWRVNYYGYQALGTDRYPPFTLADVADFPARLQVDPPSRLPRWLPLVAWLFAVPHLLLVAALTGPATWQFQDGAGSSVPLGAVSLGLLIAGISLLFTGRYPRGLYDLLLGIARWSLRAIAYLMLLTDQYPPFRLDQGDDEPSPVPTSPVDVLSHQPGDADRPQTSTVAEPHGPVAEPLVALATGGTMPLAATGLTAGGMAARTDTIER</sequence>
<keyword evidence="2" id="KW-1133">Transmembrane helix</keyword>
<evidence type="ECO:0000256" key="2">
    <source>
        <dbReference type="SAM" id="Phobius"/>
    </source>
</evidence>
<feature type="transmembrane region" description="Helical" evidence="2">
    <location>
        <begin position="119"/>
        <end position="139"/>
    </location>
</feature>
<feature type="transmembrane region" description="Helical" evidence="2">
    <location>
        <begin position="151"/>
        <end position="170"/>
    </location>
</feature>
<feature type="transmembrane region" description="Helical" evidence="2">
    <location>
        <begin position="177"/>
        <end position="197"/>
    </location>
</feature>
<dbReference type="Pfam" id="PF14333">
    <property type="entry name" value="DUF4389"/>
    <property type="match status" value="2"/>
</dbReference>
<keyword evidence="4" id="KW-1185">Reference proteome</keyword>
<dbReference type="EMBL" id="BOMY01000010">
    <property type="protein sequence ID" value="GIF18841.1"/>
    <property type="molecule type" value="Genomic_DNA"/>
</dbReference>
<comment type="caution">
    <text evidence="3">The sequence shown here is derived from an EMBL/GenBank/DDBJ whole genome shotgun (WGS) entry which is preliminary data.</text>
</comment>